<evidence type="ECO:0000256" key="3">
    <source>
        <dbReference type="ARBA" id="ARBA00022737"/>
    </source>
</evidence>
<dbReference type="Pfam" id="PF13432">
    <property type="entry name" value="TPR_16"/>
    <property type="match status" value="1"/>
</dbReference>
<keyword evidence="11" id="KW-1185">Reference proteome</keyword>
<keyword evidence="6" id="KW-0472">Membrane</keyword>
<dbReference type="RefSeq" id="WP_180567248.1">
    <property type="nucleotide sequence ID" value="NZ_JACCKB010000004.1"/>
</dbReference>
<evidence type="ECO:0000256" key="1">
    <source>
        <dbReference type="ARBA" id="ARBA00004167"/>
    </source>
</evidence>
<feature type="chain" id="PRO_5032479499" evidence="9">
    <location>
        <begin position="28"/>
        <end position="259"/>
    </location>
</feature>
<feature type="repeat" description="TPR" evidence="8">
    <location>
        <begin position="144"/>
        <end position="177"/>
    </location>
</feature>
<evidence type="ECO:0000313" key="10">
    <source>
        <dbReference type="EMBL" id="NYZ65213.1"/>
    </source>
</evidence>
<proteinExistence type="inferred from homology"/>
<dbReference type="GO" id="GO:0016020">
    <property type="term" value="C:membrane"/>
    <property type="evidence" value="ECO:0007669"/>
    <property type="project" value="UniProtKB-SubCell"/>
</dbReference>
<evidence type="ECO:0000256" key="5">
    <source>
        <dbReference type="ARBA" id="ARBA00022989"/>
    </source>
</evidence>
<sequence>MVTNKRTTIWVMLGCMLLLLQTGCVTTAPNGKEIDEDKVVTAQIRLAKAYIREGQAGLARKPLEKALDYDSRSGEAYSVLAMVNQLEGENELAEKSFRKAIRYSDEPSDVHNNYGAFLYAQSRYEEALKQLDKAASNVHYPKRSYSYQSMGLVALKLGKKEEAKEYFEKGLRLNNRLHKAHLELADILFQEQKYIPAKSHYERFKQLARQNARSLWLGVKIAKVFENNDVVASYGLMLKKMYPGSEELKQYQGLLTNEE</sequence>
<accession>A0A853HVD4</accession>
<evidence type="ECO:0000313" key="11">
    <source>
        <dbReference type="Proteomes" id="UP000569732"/>
    </source>
</evidence>
<dbReference type="NCBIfam" id="TIGR02521">
    <property type="entry name" value="type_IV_pilW"/>
    <property type="match status" value="1"/>
</dbReference>
<dbReference type="AlphaFoldDB" id="A0A853HVD4"/>
<comment type="subcellular location">
    <subcellularLocation>
        <location evidence="1">Membrane</location>
        <topology evidence="1">Single-pass membrane protein</topology>
    </subcellularLocation>
</comment>
<comment type="similarity">
    <text evidence="7">Belongs to the Tom70 family.</text>
</comment>
<dbReference type="InterPro" id="IPR013360">
    <property type="entry name" value="Pilus_4_PilW"/>
</dbReference>
<dbReference type="InterPro" id="IPR019734">
    <property type="entry name" value="TPR_rpt"/>
</dbReference>
<keyword evidence="5" id="KW-1133">Transmembrane helix</keyword>
<gene>
    <name evidence="10" type="primary">pilW</name>
    <name evidence="10" type="ORF">H0A36_04275</name>
</gene>
<dbReference type="Gene3D" id="1.25.40.10">
    <property type="entry name" value="Tetratricopeptide repeat domain"/>
    <property type="match status" value="1"/>
</dbReference>
<name>A0A853HVD4_9GAMM</name>
<feature type="signal peptide" evidence="9">
    <location>
        <begin position="1"/>
        <end position="27"/>
    </location>
</feature>
<evidence type="ECO:0000256" key="4">
    <source>
        <dbReference type="ARBA" id="ARBA00022803"/>
    </source>
</evidence>
<evidence type="ECO:0000256" key="6">
    <source>
        <dbReference type="ARBA" id="ARBA00023136"/>
    </source>
</evidence>
<dbReference type="EMBL" id="JACCKB010000004">
    <property type="protein sequence ID" value="NYZ65213.1"/>
    <property type="molecule type" value="Genomic_DNA"/>
</dbReference>
<dbReference type="PANTHER" id="PTHR46208">
    <property type="entry name" value="MITOCHONDRIAL IMPORT RECEPTOR SUBUNIT TOM70"/>
    <property type="match status" value="1"/>
</dbReference>
<dbReference type="SUPFAM" id="SSF48452">
    <property type="entry name" value="TPR-like"/>
    <property type="match status" value="1"/>
</dbReference>
<keyword evidence="3" id="KW-0677">Repeat</keyword>
<dbReference type="Pfam" id="PF13424">
    <property type="entry name" value="TPR_12"/>
    <property type="match status" value="1"/>
</dbReference>
<evidence type="ECO:0000256" key="9">
    <source>
        <dbReference type="SAM" id="SignalP"/>
    </source>
</evidence>
<dbReference type="PROSITE" id="PS50005">
    <property type="entry name" value="TPR"/>
    <property type="match status" value="1"/>
</dbReference>
<reference evidence="10 11" key="1">
    <citation type="submission" date="2020-07" db="EMBL/GenBank/DDBJ databases">
        <title>Endozoicomonas sp. nov., isolated from sediment.</title>
        <authorList>
            <person name="Gu T."/>
        </authorList>
    </citation>
    <scope>NUCLEOTIDE SEQUENCE [LARGE SCALE GENOMIC DNA]</scope>
    <source>
        <strain evidence="10 11">SM1973</strain>
    </source>
</reference>
<dbReference type="PANTHER" id="PTHR46208:SF1">
    <property type="entry name" value="MITOCHONDRIAL IMPORT RECEPTOR SUBUNIT TOM70"/>
    <property type="match status" value="1"/>
</dbReference>
<comment type="caution">
    <text evidence="10">The sequence shown here is derived from an EMBL/GenBank/DDBJ whole genome shotgun (WGS) entry which is preliminary data.</text>
</comment>
<dbReference type="SMART" id="SM00028">
    <property type="entry name" value="TPR"/>
    <property type="match status" value="5"/>
</dbReference>
<keyword evidence="4 8" id="KW-0802">TPR repeat</keyword>
<evidence type="ECO:0000256" key="2">
    <source>
        <dbReference type="ARBA" id="ARBA00022692"/>
    </source>
</evidence>
<keyword evidence="9" id="KW-0732">Signal</keyword>
<keyword evidence="2" id="KW-0812">Transmembrane</keyword>
<evidence type="ECO:0000256" key="8">
    <source>
        <dbReference type="PROSITE-ProRule" id="PRU00339"/>
    </source>
</evidence>
<dbReference type="Proteomes" id="UP000569732">
    <property type="component" value="Unassembled WGS sequence"/>
</dbReference>
<evidence type="ECO:0000256" key="7">
    <source>
        <dbReference type="ARBA" id="ARBA00038030"/>
    </source>
</evidence>
<dbReference type="InterPro" id="IPR011990">
    <property type="entry name" value="TPR-like_helical_dom_sf"/>
</dbReference>
<organism evidence="10 11">
    <name type="scientific">Spartinivicinus marinus</name>
    <dbReference type="NCBI Taxonomy" id="2994442"/>
    <lineage>
        <taxon>Bacteria</taxon>
        <taxon>Pseudomonadati</taxon>
        <taxon>Pseudomonadota</taxon>
        <taxon>Gammaproteobacteria</taxon>
        <taxon>Oceanospirillales</taxon>
        <taxon>Zooshikellaceae</taxon>
        <taxon>Spartinivicinus</taxon>
    </lineage>
</organism>
<protein>
    <submittedName>
        <fullName evidence="10">Type IV pilus biogenesis/stability protein PilW</fullName>
    </submittedName>
</protein>